<proteinExistence type="predicted"/>
<sequence length="556" mass="62162">MSSRLGTQSSITVDAIVTPKISFDVPSVRLPKTLANGFAHLELADDNFFLPSTIDILLGVQASLDILSEPVDIIRGNPSATKTIFGYVLSGNIETPSPTTRRSFVTRVLPTDENSVENLLRKFWELEEVEVKIPPSPEDQWCEQHFSATIRRKSDGRYVASLPFKDGQRPVLESNRSVARSRLSRLENRFARDPAHFALYSRNLSDYLSQGHMVESTTEAPYLLTHHGVTKESTTSPLRVVFNPSENSVSGKSLNDYLCTGPKLQSDIGNVTLAFRLQPVALSCDVQGMYRAIELIESDREFQHFLFRFSLNEPVREWELTTVTFGMTSSPYIAQRVLRQLIEDEGHRFPLGATVLSRSCYVDNIVCSTSSTEEALTLHHELTKLLAAGGFILRKWASSHAEVSEAFLEELKDRPRPVGDMNAIRLLGLEWDPQSDCFGYRVDVPSVEPTKRNILSQIARMYDINGYLSPVIFAMKRLLQAVGSLDWIGIVLCLLIYWSTGRTSDPNFLASTTSESHATSWVTQSVDLSAWSDLAMPPKQAWVLAFTCAFGTLMVP</sequence>
<protein>
    <recommendedName>
        <fullName evidence="1">Reverse transcriptase domain-containing protein</fullName>
    </recommendedName>
</protein>
<dbReference type="Proteomes" id="UP001307889">
    <property type="component" value="Chromosome 1"/>
</dbReference>
<dbReference type="SUPFAM" id="SSF56672">
    <property type="entry name" value="DNA/RNA polymerases"/>
    <property type="match status" value="1"/>
</dbReference>
<dbReference type="InterPro" id="IPR008042">
    <property type="entry name" value="Retrotrans_Pao"/>
</dbReference>
<dbReference type="InterPro" id="IPR000477">
    <property type="entry name" value="RT_dom"/>
</dbReference>
<dbReference type="PANTHER" id="PTHR47331">
    <property type="entry name" value="PHD-TYPE DOMAIN-CONTAINING PROTEIN"/>
    <property type="match status" value="1"/>
</dbReference>
<keyword evidence="3" id="KW-1185">Reference proteome</keyword>
<organism evidence="2 3">
    <name type="scientific">Nesidiocoris tenuis</name>
    <dbReference type="NCBI Taxonomy" id="355587"/>
    <lineage>
        <taxon>Eukaryota</taxon>
        <taxon>Metazoa</taxon>
        <taxon>Ecdysozoa</taxon>
        <taxon>Arthropoda</taxon>
        <taxon>Hexapoda</taxon>
        <taxon>Insecta</taxon>
        <taxon>Pterygota</taxon>
        <taxon>Neoptera</taxon>
        <taxon>Paraneoptera</taxon>
        <taxon>Hemiptera</taxon>
        <taxon>Heteroptera</taxon>
        <taxon>Panheteroptera</taxon>
        <taxon>Cimicomorpha</taxon>
        <taxon>Miridae</taxon>
        <taxon>Dicyphina</taxon>
        <taxon>Nesidiocoris</taxon>
    </lineage>
</organism>
<dbReference type="InterPro" id="IPR043128">
    <property type="entry name" value="Rev_trsase/Diguanyl_cyclase"/>
</dbReference>
<reference evidence="2 3" key="1">
    <citation type="submission" date="2023-09" db="EMBL/GenBank/DDBJ databases">
        <title>Nesidiocoris tenuis whole genome shotgun sequence.</title>
        <authorList>
            <person name="Shibata T."/>
            <person name="Shimoda M."/>
            <person name="Kobayashi T."/>
            <person name="Uehara T."/>
        </authorList>
    </citation>
    <scope>NUCLEOTIDE SEQUENCE [LARGE SCALE GENOMIC DNA]</scope>
    <source>
        <strain evidence="2 3">Japan</strain>
    </source>
</reference>
<dbReference type="Gene3D" id="3.30.70.270">
    <property type="match status" value="1"/>
</dbReference>
<dbReference type="Gene3D" id="3.10.10.10">
    <property type="entry name" value="HIV Type 1 Reverse Transcriptase, subunit A, domain 1"/>
    <property type="match status" value="1"/>
</dbReference>
<feature type="domain" description="Reverse transcriptase" evidence="1">
    <location>
        <begin position="280"/>
        <end position="393"/>
    </location>
</feature>
<dbReference type="InterPro" id="IPR043502">
    <property type="entry name" value="DNA/RNA_pol_sf"/>
</dbReference>
<dbReference type="PANTHER" id="PTHR47331:SF5">
    <property type="entry name" value="RIBONUCLEASE H"/>
    <property type="match status" value="1"/>
</dbReference>
<dbReference type="Pfam" id="PF00078">
    <property type="entry name" value="RVT_1"/>
    <property type="match status" value="1"/>
</dbReference>
<dbReference type="Pfam" id="PF05380">
    <property type="entry name" value="Peptidase_A17"/>
    <property type="match status" value="1"/>
</dbReference>
<evidence type="ECO:0000313" key="3">
    <source>
        <dbReference type="Proteomes" id="UP001307889"/>
    </source>
</evidence>
<accession>A0ABN7AF68</accession>
<evidence type="ECO:0000259" key="1">
    <source>
        <dbReference type="Pfam" id="PF00078"/>
    </source>
</evidence>
<dbReference type="EMBL" id="AP028909">
    <property type="protein sequence ID" value="BES88927.1"/>
    <property type="molecule type" value="Genomic_DNA"/>
</dbReference>
<gene>
    <name evidence="2" type="ORF">NTJ_01735</name>
</gene>
<evidence type="ECO:0000313" key="2">
    <source>
        <dbReference type="EMBL" id="BES88927.1"/>
    </source>
</evidence>
<name>A0ABN7AF68_9HEMI</name>